<name>A0A378WJQ9_9NOCA</name>
<gene>
    <name evidence="1" type="ORF">NCTC13184_00304</name>
</gene>
<organism evidence="1 2">
    <name type="scientific">Nocardia africana</name>
    <dbReference type="NCBI Taxonomy" id="134964"/>
    <lineage>
        <taxon>Bacteria</taxon>
        <taxon>Bacillati</taxon>
        <taxon>Actinomycetota</taxon>
        <taxon>Actinomycetes</taxon>
        <taxon>Mycobacteriales</taxon>
        <taxon>Nocardiaceae</taxon>
        <taxon>Nocardia</taxon>
    </lineage>
</organism>
<dbReference type="AlphaFoldDB" id="A0A378WJQ9"/>
<evidence type="ECO:0008006" key="3">
    <source>
        <dbReference type="Google" id="ProtNLM"/>
    </source>
</evidence>
<sequence>MPDAIIAEGLVKKYGRLVALDGLDLAVPEGR</sequence>
<dbReference type="EMBL" id="UGRU01000001">
    <property type="protein sequence ID" value="SUA40977.1"/>
    <property type="molecule type" value="Genomic_DNA"/>
</dbReference>
<proteinExistence type="predicted"/>
<accession>A0A378WJQ9</accession>
<reference evidence="1 2" key="1">
    <citation type="submission" date="2018-06" db="EMBL/GenBank/DDBJ databases">
        <authorList>
            <consortium name="Pathogen Informatics"/>
            <person name="Doyle S."/>
        </authorList>
    </citation>
    <scope>NUCLEOTIDE SEQUENCE [LARGE SCALE GENOMIC DNA]</scope>
    <source>
        <strain evidence="1 2">NCTC13184</strain>
    </source>
</reference>
<evidence type="ECO:0000313" key="1">
    <source>
        <dbReference type="EMBL" id="SUA40977.1"/>
    </source>
</evidence>
<protein>
    <recommendedName>
        <fullName evidence="3">Daunorubicin/doxorubicin resistance ATP-binding protein DrrA</fullName>
    </recommendedName>
</protein>
<dbReference type="Proteomes" id="UP000255082">
    <property type="component" value="Unassembled WGS sequence"/>
</dbReference>
<evidence type="ECO:0000313" key="2">
    <source>
        <dbReference type="Proteomes" id="UP000255082"/>
    </source>
</evidence>